<keyword evidence="3" id="KW-0862">Zinc</keyword>
<dbReference type="InParanoid" id="A0A0C3G397"/>
<organism evidence="6 7">
    <name type="scientific">Piloderma croceum (strain F 1598)</name>
    <dbReference type="NCBI Taxonomy" id="765440"/>
    <lineage>
        <taxon>Eukaryota</taxon>
        <taxon>Fungi</taxon>
        <taxon>Dikarya</taxon>
        <taxon>Basidiomycota</taxon>
        <taxon>Agaricomycotina</taxon>
        <taxon>Agaricomycetes</taxon>
        <taxon>Agaricomycetidae</taxon>
        <taxon>Atheliales</taxon>
        <taxon>Atheliaceae</taxon>
        <taxon>Piloderma</taxon>
    </lineage>
</organism>
<dbReference type="InterPro" id="IPR013083">
    <property type="entry name" value="Znf_RING/FYVE/PHD"/>
</dbReference>
<evidence type="ECO:0000313" key="6">
    <source>
        <dbReference type="EMBL" id="KIM90750.1"/>
    </source>
</evidence>
<feature type="domain" description="RING-type" evidence="5">
    <location>
        <begin position="71"/>
        <end position="142"/>
    </location>
</feature>
<dbReference type="Pfam" id="PF00097">
    <property type="entry name" value="zf-C3HC4"/>
    <property type="match status" value="1"/>
</dbReference>
<dbReference type="Proteomes" id="UP000054166">
    <property type="component" value="Unassembled WGS sequence"/>
</dbReference>
<dbReference type="Gene3D" id="3.30.40.10">
    <property type="entry name" value="Zinc/RING finger domain, C3HC4 (zinc finger)"/>
    <property type="match status" value="1"/>
</dbReference>
<dbReference type="GO" id="GO:0016567">
    <property type="term" value="P:protein ubiquitination"/>
    <property type="evidence" value="ECO:0007669"/>
    <property type="project" value="TreeGrafter"/>
</dbReference>
<dbReference type="PANTHER" id="PTHR45969:SF69">
    <property type="entry name" value="FINGER DOMAIN PROTEIN, PUTATIVE (AFU_ORTHOLOGUE AFUA_3G12190)-RELATED"/>
    <property type="match status" value="1"/>
</dbReference>
<evidence type="ECO:0000313" key="7">
    <source>
        <dbReference type="Proteomes" id="UP000054166"/>
    </source>
</evidence>
<dbReference type="GO" id="GO:0008270">
    <property type="term" value="F:zinc ion binding"/>
    <property type="evidence" value="ECO:0007669"/>
    <property type="project" value="UniProtKB-KW"/>
</dbReference>
<dbReference type="STRING" id="765440.A0A0C3G397"/>
<feature type="non-terminal residue" evidence="6">
    <location>
        <position position="181"/>
    </location>
</feature>
<evidence type="ECO:0000259" key="5">
    <source>
        <dbReference type="PROSITE" id="PS50089"/>
    </source>
</evidence>
<dbReference type="GO" id="GO:0061630">
    <property type="term" value="F:ubiquitin protein ligase activity"/>
    <property type="evidence" value="ECO:0007669"/>
    <property type="project" value="TreeGrafter"/>
</dbReference>
<dbReference type="InterPro" id="IPR018957">
    <property type="entry name" value="Znf_C3HC4_RING-type"/>
</dbReference>
<sequence length="181" mass="20087">MSDHQFQEREFEGSEGEPVDMADLMDMLMGGPQHLSGALGRQQIHELLNSLPRLNEEDLARLGHGNKDTTCPVCITPLPAIIAEEEMAQVMESPAHAFEEMGVTRLWIEDREEGKRGCGHLFCRRCISKWILGGHDSCPMCRRMLIPPSTDSGTASEPATVPPNAAEEAALQQLQHQMRTL</sequence>
<dbReference type="OrthoDB" id="8062037at2759"/>
<evidence type="ECO:0000256" key="3">
    <source>
        <dbReference type="ARBA" id="ARBA00022833"/>
    </source>
</evidence>
<dbReference type="PANTHER" id="PTHR45969">
    <property type="entry name" value="RING ZINC FINGER PROTEIN-RELATED"/>
    <property type="match status" value="1"/>
</dbReference>
<dbReference type="PROSITE" id="PS50089">
    <property type="entry name" value="ZF_RING_2"/>
    <property type="match status" value="1"/>
</dbReference>
<dbReference type="HOGENOM" id="CLU_083670_0_0_1"/>
<dbReference type="PROSITE" id="PS00518">
    <property type="entry name" value="ZF_RING_1"/>
    <property type="match status" value="1"/>
</dbReference>
<reference evidence="7" key="2">
    <citation type="submission" date="2015-01" db="EMBL/GenBank/DDBJ databases">
        <title>Evolutionary Origins and Diversification of the Mycorrhizal Mutualists.</title>
        <authorList>
            <consortium name="DOE Joint Genome Institute"/>
            <consortium name="Mycorrhizal Genomics Consortium"/>
            <person name="Kohler A."/>
            <person name="Kuo A."/>
            <person name="Nagy L.G."/>
            <person name="Floudas D."/>
            <person name="Copeland A."/>
            <person name="Barry K.W."/>
            <person name="Cichocki N."/>
            <person name="Veneault-Fourrey C."/>
            <person name="LaButti K."/>
            <person name="Lindquist E.A."/>
            <person name="Lipzen A."/>
            <person name="Lundell T."/>
            <person name="Morin E."/>
            <person name="Murat C."/>
            <person name="Riley R."/>
            <person name="Ohm R."/>
            <person name="Sun H."/>
            <person name="Tunlid A."/>
            <person name="Henrissat B."/>
            <person name="Grigoriev I.V."/>
            <person name="Hibbett D.S."/>
            <person name="Martin F."/>
        </authorList>
    </citation>
    <scope>NUCLEOTIDE SEQUENCE [LARGE SCALE GENOMIC DNA]</scope>
    <source>
        <strain evidence="7">F 1598</strain>
    </source>
</reference>
<accession>A0A0C3G397</accession>
<dbReference type="InterPro" id="IPR017907">
    <property type="entry name" value="Znf_RING_CS"/>
</dbReference>
<dbReference type="EMBL" id="KN832972">
    <property type="protein sequence ID" value="KIM90750.1"/>
    <property type="molecule type" value="Genomic_DNA"/>
</dbReference>
<dbReference type="InterPro" id="IPR001841">
    <property type="entry name" value="Znf_RING"/>
</dbReference>
<evidence type="ECO:0000256" key="4">
    <source>
        <dbReference type="PROSITE-ProRule" id="PRU00175"/>
    </source>
</evidence>
<evidence type="ECO:0000256" key="2">
    <source>
        <dbReference type="ARBA" id="ARBA00022771"/>
    </source>
</evidence>
<evidence type="ECO:0000256" key="1">
    <source>
        <dbReference type="ARBA" id="ARBA00022723"/>
    </source>
</evidence>
<proteinExistence type="predicted"/>
<keyword evidence="1" id="KW-0479">Metal-binding</keyword>
<keyword evidence="2 4" id="KW-0863">Zinc-finger</keyword>
<reference evidence="6 7" key="1">
    <citation type="submission" date="2014-04" db="EMBL/GenBank/DDBJ databases">
        <authorList>
            <consortium name="DOE Joint Genome Institute"/>
            <person name="Kuo A."/>
            <person name="Tarkka M."/>
            <person name="Buscot F."/>
            <person name="Kohler A."/>
            <person name="Nagy L.G."/>
            <person name="Floudas D."/>
            <person name="Copeland A."/>
            <person name="Barry K.W."/>
            <person name="Cichocki N."/>
            <person name="Veneault-Fourrey C."/>
            <person name="LaButti K."/>
            <person name="Lindquist E.A."/>
            <person name="Lipzen A."/>
            <person name="Lundell T."/>
            <person name="Morin E."/>
            <person name="Murat C."/>
            <person name="Sun H."/>
            <person name="Tunlid A."/>
            <person name="Henrissat B."/>
            <person name="Grigoriev I.V."/>
            <person name="Hibbett D.S."/>
            <person name="Martin F."/>
            <person name="Nordberg H.P."/>
            <person name="Cantor M.N."/>
            <person name="Hua S.X."/>
        </authorList>
    </citation>
    <scope>NUCLEOTIDE SEQUENCE [LARGE SCALE GENOMIC DNA]</scope>
    <source>
        <strain evidence="6 7">F 1598</strain>
    </source>
</reference>
<gene>
    <name evidence="6" type="ORF">PILCRDRAFT_811224</name>
</gene>
<protein>
    <recommendedName>
        <fullName evidence="5">RING-type domain-containing protein</fullName>
    </recommendedName>
</protein>
<dbReference type="SUPFAM" id="SSF57850">
    <property type="entry name" value="RING/U-box"/>
    <property type="match status" value="1"/>
</dbReference>
<dbReference type="AlphaFoldDB" id="A0A0C3G397"/>
<keyword evidence="7" id="KW-1185">Reference proteome</keyword>
<name>A0A0C3G397_PILCF</name>